<feature type="transmembrane region" description="Helical" evidence="7">
    <location>
        <begin position="175"/>
        <end position="196"/>
    </location>
</feature>
<keyword evidence="3" id="KW-0762">Sugar transport</keyword>
<dbReference type="EMBL" id="JACAZF010000013">
    <property type="protein sequence ID" value="KAF7291105.1"/>
    <property type="molecule type" value="Genomic_DNA"/>
</dbReference>
<dbReference type="InterPro" id="IPR013657">
    <property type="entry name" value="SCL35B1-4/HUT1"/>
</dbReference>
<dbReference type="OrthoDB" id="999962at2759"/>
<keyword evidence="4 7" id="KW-0812">Transmembrane</keyword>
<organism evidence="8 9">
    <name type="scientific">Mycena indigotica</name>
    <dbReference type="NCBI Taxonomy" id="2126181"/>
    <lineage>
        <taxon>Eukaryota</taxon>
        <taxon>Fungi</taxon>
        <taxon>Dikarya</taxon>
        <taxon>Basidiomycota</taxon>
        <taxon>Agaricomycotina</taxon>
        <taxon>Agaricomycetes</taxon>
        <taxon>Agaricomycetidae</taxon>
        <taxon>Agaricales</taxon>
        <taxon>Marasmiineae</taxon>
        <taxon>Mycenaceae</taxon>
        <taxon>Mycena</taxon>
    </lineage>
</organism>
<dbReference type="GO" id="GO:0005464">
    <property type="term" value="F:UDP-xylose transmembrane transporter activity"/>
    <property type="evidence" value="ECO:0007669"/>
    <property type="project" value="TreeGrafter"/>
</dbReference>
<keyword evidence="9" id="KW-1185">Reference proteome</keyword>
<comment type="subcellular location">
    <subcellularLocation>
        <location evidence="1">Endomembrane system</location>
        <topology evidence="1">Multi-pass membrane protein</topology>
    </subcellularLocation>
</comment>
<dbReference type="AlphaFoldDB" id="A0A8H6S2M7"/>
<keyword evidence="2" id="KW-0813">Transport</keyword>
<feature type="transmembrane region" description="Helical" evidence="7">
    <location>
        <begin position="135"/>
        <end position="155"/>
    </location>
</feature>
<dbReference type="GO" id="GO:0000139">
    <property type="term" value="C:Golgi membrane"/>
    <property type="evidence" value="ECO:0007669"/>
    <property type="project" value="TreeGrafter"/>
</dbReference>
<keyword evidence="6 7" id="KW-0472">Membrane</keyword>
<dbReference type="GO" id="GO:0005462">
    <property type="term" value="F:UDP-N-acetylglucosamine transmembrane transporter activity"/>
    <property type="evidence" value="ECO:0007669"/>
    <property type="project" value="TreeGrafter"/>
</dbReference>
<feature type="transmembrane region" description="Helical" evidence="7">
    <location>
        <begin position="233"/>
        <end position="253"/>
    </location>
</feature>
<feature type="transmembrane region" description="Helical" evidence="7">
    <location>
        <begin position="432"/>
        <end position="449"/>
    </location>
</feature>
<dbReference type="Pfam" id="PF08449">
    <property type="entry name" value="UAA"/>
    <property type="match status" value="1"/>
</dbReference>
<evidence type="ECO:0000313" key="9">
    <source>
        <dbReference type="Proteomes" id="UP000636479"/>
    </source>
</evidence>
<dbReference type="Proteomes" id="UP000636479">
    <property type="component" value="Unassembled WGS sequence"/>
</dbReference>
<reference evidence="8" key="1">
    <citation type="submission" date="2020-05" db="EMBL/GenBank/DDBJ databases">
        <title>Mycena genomes resolve the evolution of fungal bioluminescence.</title>
        <authorList>
            <person name="Tsai I.J."/>
        </authorList>
    </citation>
    <scope>NUCLEOTIDE SEQUENCE</scope>
    <source>
        <strain evidence="8">171206Taipei</strain>
    </source>
</reference>
<feature type="transmembrane region" description="Helical" evidence="7">
    <location>
        <begin position="397"/>
        <end position="420"/>
    </location>
</feature>
<evidence type="ECO:0000256" key="6">
    <source>
        <dbReference type="ARBA" id="ARBA00023136"/>
    </source>
</evidence>
<name>A0A8H6S2M7_9AGAR</name>
<evidence type="ECO:0000256" key="3">
    <source>
        <dbReference type="ARBA" id="ARBA00022597"/>
    </source>
</evidence>
<evidence type="ECO:0000313" key="8">
    <source>
        <dbReference type="EMBL" id="KAF7291105.1"/>
    </source>
</evidence>
<sequence length="463" mass="51689">MLFDPPSGRRVSLKSIESRRYDLKQKKNDMEQARVRDWIGFGLQALIDCRGCETKENRIAQWTLSWIIINEAMCVRSNNGPGFERGVSIHCPIISRINNRKYLLSSPCFSTNGSQHFHSFLGVAVVTLEQLTSTYPLSGTLITFSQFLLVSVYGLYSNISWSQGYPTLRPRHIPLIGYAVQVIIFYIVSLLNNAAFSFNVPMSVHIIFRSAGLVISMLFGWAISGKRYTTGQIFSVFLVTVGVMLTTISAVDQELPVTSPSMSKYIQGILVLTLALVLSGALGLIQDRIYSKYGREASTWQESMFYLHALALPLFFFMKKDISMQFSVISSGPRTTLLPLPKWIADLPGFRQGVFLHLQPDQASLLLHLPKPYITLLLNTLTQLICVAGVHRLTTRLSALTVTLVLAVRKATSLLISVLVLAESPTVNHRPMWSGGALVLFGTVIYSIFTSRNQSNVRKLKTN</sequence>
<protein>
    <submittedName>
        <fullName evidence="8">UDP-xylose and UDP-N-acetylglucosamine transporter</fullName>
    </submittedName>
</protein>
<proteinExistence type="predicted"/>
<dbReference type="PANTHER" id="PTHR10778:SF4">
    <property type="entry name" value="NUCLEOTIDE SUGAR TRANSPORTER SLC35B4"/>
    <property type="match status" value="1"/>
</dbReference>
<dbReference type="RefSeq" id="XP_037214227.1">
    <property type="nucleotide sequence ID" value="XM_037369021.1"/>
</dbReference>
<feature type="transmembrane region" description="Helical" evidence="7">
    <location>
        <begin position="202"/>
        <end position="221"/>
    </location>
</feature>
<comment type="caution">
    <text evidence="8">The sequence shown here is derived from an EMBL/GenBank/DDBJ whole genome shotgun (WGS) entry which is preliminary data.</text>
</comment>
<evidence type="ECO:0000256" key="5">
    <source>
        <dbReference type="ARBA" id="ARBA00022989"/>
    </source>
</evidence>
<dbReference type="GO" id="GO:0005789">
    <property type="term" value="C:endoplasmic reticulum membrane"/>
    <property type="evidence" value="ECO:0007669"/>
    <property type="project" value="TreeGrafter"/>
</dbReference>
<evidence type="ECO:0000256" key="4">
    <source>
        <dbReference type="ARBA" id="ARBA00022692"/>
    </source>
</evidence>
<evidence type="ECO:0000256" key="2">
    <source>
        <dbReference type="ARBA" id="ARBA00022448"/>
    </source>
</evidence>
<gene>
    <name evidence="8" type="ORF">MIND_01253600</name>
</gene>
<evidence type="ECO:0000256" key="1">
    <source>
        <dbReference type="ARBA" id="ARBA00004127"/>
    </source>
</evidence>
<evidence type="ECO:0000256" key="7">
    <source>
        <dbReference type="SAM" id="Phobius"/>
    </source>
</evidence>
<dbReference type="GeneID" id="59351537"/>
<keyword evidence="5 7" id="KW-1133">Transmembrane helix</keyword>
<feature type="transmembrane region" description="Helical" evidence="7">
    <location>
        <begin position="265"/>
        <end position="285"/>
    </location>
</feature>
<accession>A0A8H6S2M7</accession>
<dbReference type="PANTHER" id="PTHR10778">
    <property type="entry name" value="SOLUTE CARRIER FAMILY 35 MEMBER B"/>
    <property type="match status" value="1"/>
</dbReference>